<evidence type="ECO:0000256" key="1">
    <source>
        <dbReference type="ARBA" id="ARBA00022679"/>
    </source>
</evidence>
<dbReference type="AlphaFoldDB" id="A0A7S3L5H6"/>
<evidence type="ECO:0000256" key="3">
    <source>
        <dbReference type="SAM" id="SignalP"/>
    </source>
</evidence>
<dbReference type="SUPFAM" id="SSF55729">
    <property type="entry name" value="Acyl-CoA N-acyltransferases (Nat)"/>
    <property type="match status" value="1"/>
</dbReference>
<organism evidence="5">
    <name type="scientific">Amphora coffeiformis</name>
    <dbReference type="NCBI Taxonomy" id="265554"/>
    <lineage>
        <taxon>Eukaryota</taxon>
        <taxon>Sar</taxon>
        <taxon>Stramenopiles</taxon>
        <taxon>Ochrophyta</taxon>
        <taxon>Bacillariophyta</taxon>
        <taxon>Bacillariophyceae</taxon>
        <taxon>Bacillariophycidae</taxon>
        <taxon>Thalassiophysales</taxon>
        <taxon>Catenulaceae</taxon>
        <taxon>Amphora</taxon>
    </lineage>
</organism>
<dbReference type="PANTHER" id="PTHR42919">
    <property type="entry name" value="N-ALPHA-ACETYLTRANSFERASE"/>
    <property type="match status" value="1"/>
</dbReference>
<dbReference type="InterPro" id="IPR051556">
    <property type="entry name" value="N-term/lysine_N-AcTrnsfr"/>
</dbReference>
<dbReference type="GO" id="GO:0031415">
    <property type="term" value="C:NatA complex"/>
    <property type="evidence" value="ECO:0007669"/>
    <property type="project" value="TreeGrafter"/>
</dbReference>
<keyword evidence="2" id="KW-0012">Acyltransferase</keyword>
<dbReference type="PANTHER" id="PTHR42919:SF8">
    <property type="entry name" value="N-ALPHA-ACETYLTRANSFERASE 50"/>
    <property type="match status" value="1"/>
</dbReference>
<dbReference type="GO" id="GO:0007064">
    <property type="term" value="P:mitotic sister chromatid cohesion"/>
    <property type="evidence" value="ECO:0007669"/>
    <property type="project" value="TreeGrafter"/>
</dbReference>
<evidence type="ECO:0000259" key="4">
    <source>
        <dbReference type="Pfam" id="PF00583"/>
    </source>
</evidence>
<name>A0A7S3L5H6_9STRA</name>
<protein>
    <recommendedName>
        <fullName evidence="4">N-acetyltransferase domain-containing protein</fullName>
    </recommendedName>
</protein>
<accession>A0A7S3L5H6</accession>
<reference evidence="5" key="1">
    <citation type="submission" date="2021-01" db="EMBL/GenBank/DDBJ databases">
        <authorList>
            <person name="Corre E."/>
            <person name="Pelletier E."/>
            <person name="Niang G."/>
            <person name="Scheremetjew M."/>
            <person name="Finn R."/>
            <person name="Kale V."/>
            <person name="Holt S."/>
            <person name="Cochrane G."/>
            <person name="Meng A."/>
            <person name="Brown T."/>
            <person name="Cohen L."/>
        </authorList>
    </citation>
    <scope>NUCLEOTIDE SEQUENCE</scope>
    <source>
        <strain evidence="5">CCMP127</strain>
    </source>
</reference>
<dbReference type="InterPro" id="IPR000182">
    <property type="entry name" value="GNAT_dom"/>
</dbReference>
<feature type="domain" description="N-acetyltransferase" evidence="4">
    <location>
        <begin position="200"/>
        <end position="302"/>
    </location>
</feature>
<feature type="signal peptide" evidence="3">
    <location>
        <begin position="1"/>
        <end position="26"/>
    </location>
</feature>
<dbReference type="InterPro" id="IPR016181">
    <property type="entry name" value="Acyl_CoA_acyltransferase"/>
</dbReference>
<evidence type="ECO:0000313" key="5">
    <source>
        <dbReference type="EMBL" id="CAE0410954.1"/>
    </source>
</evidence>
<feature type="chain" id="PRO_5031152836" description="N-acetyltransferase domain-containing protein" evidence="3">
    <location>
        <begin position="27"/>
        <end position="369"/>
    </location>
</feature>
<dbReference type="Pfam" id="PF00583">
    <property type="entry name" value="Acetyltransf_1"/>
    <property type="match status" value="1"/>
</dbReference>
<sequence>MRFVLSILWSLFCWNVFLRQRSNVAAFTPSTSIVPHRRLSSQSTTTVPYCHDDANIRKSLSPLQVAISPQASSSSSTTASRDNSSDAEVIPFIIEELQQQQFNDRVFAEICQMCIDAFFNDGPTRDRKIPLYKEWQLSYLRNLQQSDLKRRRKLFPDTNMMFVARRVVPATAATARKTPLLLDLANVYNVKDKKADYCRGEVLGFVEVTQRPYSLAGTSETNTGGLDEDETRRKMRHRGFYTDRPVLTNLSVQYEARKSGVGGRLLEQCERQVVSRWNLQEIILEVEDDNNNALNFYAKRGYKVIFEDPTSRRYDTSGLILRQLRCRRKIMRKSLLSSPAQMIESAMPEGATNSVFGMAWQRIKDSVRL</sequence>
<dbReference type="GO" id="GO:0008080">
    <property type="term" value="F:N-acetyltransferase activity"/>
    <property type="evidence" value="ECO:0007669"/>
    <property type="project" value="TreeGrafter"/>
</dbReference>
<keyword evidence="3" id="KW-0732">Signal</keyword>
<gene>
    <name evidence="5" type="ORF">ACOF00016_LOCUS8366</name>
</gene>
<dbReference type="EMBL" id="HBIM01009990">
    <property type="protein sequence ID" value="CAE0410954.1"/>
    <property type="molecule type" value="Transcribed_RNA"/>
</dbReference>
<dbReference type="Gene3D" id="3.40.630.30">
    <property type="match status" value="1"/>
</dbReference>
<evidence type="ECO:0000256" key="2">
    <source>
        <dbReference type="ARBA" id="ARBA00023315"/>
    </source>
</evidence>
<keyword evidence="1" id="KW-0808">Transferase</keyword>
<proteinExistence type="predicted"/>